<name>A0A7L9MEC7_BRUSS</name>
<evidence type="ECO:0000313" key="2">
    <source>
        <dbReference type="Proteomes" id="UP000593625"/>
    </source>
</evidence>
<evidence type="ECO:0000313" key="1">
    <source>
        <dbReference type="EMBL" id="QOK64916.1"/>
    </source>
</evidence>
<protein>
    <submittedName>
        <fullName evidence="1">G patch domain-containing protein</fullName>
    </submittedName>
</protein>
<dbReference type="EMBL" id="CP054955">
    <property type="protein sequence ID" value="QOK64916.1"/>
    <property type="molecule type" value="Genomic_DNA"/>
</dbReference>
<sequence>MANFGAALLREMGWCLPFEKARRTT</sequence>
<dbReference type="AlphaFoldDB" id="A0A7L9MEC7"/>
<accession>A0A7L9MEC7</accession>
<reference evidence="1 2" key="1">
    <citation type="submission" date="2020-06" db="EMBL/GenBank/DDBJ databases">
        <title>New insights into brucella suis CRO type strains.</title>
        <authorList>
            <person name="Duvnjak S."/>
            <person name="Pavlinec Z."/>
            <person name="Vaser R."/>
            <person name="Sikic M."/>
            <person name="Kizanovic K."/>
            <person name="Spicic S."/>
        </authorList>
    </citation>
    <scope>NUCLEOTIDE SEQUENCE [LARGE SCALE GENOMIC DNA]</scope>
    <source>
        <strain evidence="1 2">CVI_72</strain>
    </source>
</reference>
<dbReference type="Proteomes" id="UP000593625">
    <property type="component" value="Chromosome I"/>
</dbReference>
<organism evidence="1 2">
    <name type="scientific">Brucella suis bv. 4</name>
    <dbReference type="NCBI Taxonomy" id="1567501"/>
    <lineage>
        <taxon>Bacteria</taxon>
        <taxon>Pseudomonadati</taxon>
        <taxon>Pseudomonadota</taxon>
        <taxon>Alphaproteobacteria</taxon>
        <taxon>Hyphomicrobiales</taxon>
        <taxon>Brucellaceae</taxon>
        <taxon>Brucella/Ochrobactrum group</taxon>
        <taxon>Brucella</taxon>
    </lineage>
</organism>
<proteinExistence type="predicted"/>
<gene>
    <name evidence="1" type="ORF">HUZ30_05320</name>
</gene>